<proteinExistence type="predicted"/>
<dbReference type="InterPro" id="IPR001387">
    <property type="entry name" value="Cro/C1-type_HTH"/>
</dbReference>
<evidence type="ECO:0000313" key="2">
    <source>
        <dbReference type="EMBL" id="MFD1185272.1"/>
    </source>
</evidence>
<dbReference type="InterPro" id="IPR010982">
    <property type="entry name" value="Lambda_DNA-bd_dom_sf"/>
</dbReference>
<evidence type="ECO:0000259" key="1">
    <source>
        <dbReference type="PROSITE" id="PS50943"/>
    </source>
</evidence>
<dbReference type="Pfam" id="PF01381">
    <property type="entry name" value="HTH_3"/>
    <property type="match status" value="1"/>
</dbReference>
<dbReference type="CDD" id="cd00093">
    <property type="entry name" value="HTH_XRE"/>
    <property type="match status" value="1"/>
</dbReference>
<gene>
    <name evidence="2" type="ORF">ACFQ2O_03565</name>
</gene>
<feature type="domain" description="HTH cro/C1-type" evidence="1">
    <location>
        <begin position="17"/>
        <end position="72"/>
    </location>
</feature>
<comment type="caution">
    <text evidence="2">The sequence shown here is derived from an EMBL/GenBank/DDBJ whole genome shotgun (WGS) entry which is preliminary data.</text>
</comment>
<accession>A0ABW3SKA7</accession>
<sequence>MGYIRKEVYKRRLGERIAELRNARSWSQEELGARIGGRDRQSINRIEKGLHDPGSFLLVEMAEAFGMTFSQLVDFDYSSID</sequence>
<dbReference type="PROSITE" id="PS50943">
    <property type="entry name" value="HTH_CROC1"/>
    <property type="match status" value="1"/>
</dbReference>
<dbReference type="Proteomes" id="UP001597094">
    <property type="component" value="Unassembled WGS sequence"/>
</dbReference>
<dbReference type="Gene3D" id="1.10.260.40">
    <property type="entry name" value="lambda repressor-like DNA-binding domains"/>
    <property type="match status" value="1"/>
</dbReference>
<dbReference type="SMART" id="SM00530">
    <property type="entry name" value="HTH_XRE"/>
    <property type="match status" value="1"/>
</dbReference>
<protein>
    <submittedName>
        <fullName evidence="2">Helix-turn-helix transcriptional regulator</fullName>
    </submittedName>
</protein>
<name>A0ABW3SKA7_9BACT</name>
<dbReference type="EMBL" id="JBHTLD010000017">
    <property type="protein sequence ID" value="MFD1185272.1"/>
    <property type="molecule type" value="Genomic_DNA"/>
</dbReference>
<dbReference type="SUPFAM" id="SSF47413">
    <property type="entry name" value="lambda repressor-like DNA-binding domains"/>
    <property type="match status" value="1"/>
</dbReference>
<dbReference type="RefSeq" id="WP_377523020.1">
    <property type="nucleotide sequence ID" value="NZ_JBHTLD010000017.1"/>
</dbReference>
<evidence type="ECO:0000313" key="3">
    <source>
        <dbReference type="Proteomes" id="UP001597094"/>
    </source>
</evidence>
<keyword evidence="3" id="KW-1185">Reference proteome</keyword>
<reference evidence="3" key="1">
    <citation type="journal article" date="2019" name="Int. J. Syst. Evol. Microbiol.">
        <title>The Global Catalogue of Microorganisms (GCM) 10K type strain sequencing project: providing services to taxonomists for standard genome sequencing and annotation.</title>
        <authorList>
            <consortium name="The Broad Institute Genomics Platform"/>
            <consortium name="The Broad Institute Genome Sequencing Center for Infectious Disease"/>
            <person name="Wu L."/>
            <person name="Ma J."/>
        </authorList>
    </citation>
    <scope>NUCLEOTIDE SEQUENCE [LARGE SCALE GENOMIC DNA]</scope>
    <source>
        <strain evidence="3">JCM 31319</strain>
    </source>
</reference>
<organism evidence="2 3">
    <name type="scientific">Pontibacter rugosus</name>
    <dbReference type="NCBI Taxonomy" id="1745966"/>
    <lineage>
        <taxon>Bacteria</taxon>
        <taxon>Pseudomonadati</taxon>
        <taxon>Bacteroidota</taxon>
        <taxon>Cytophagia</taxon>
        <taxon>Cytophagales</taxon>
        <taxon>Hymenobacteraceae</taxon>
        <taxon>Pontibacter</taxon>
    </lineage>
</organism>